<sequence length="188" mass="20998">MDVLETRLPEVLVFAPEVRRDARGYFVETFRASWLEQAGIQAEFLQENQSLSRRGVLRGLHFQWPGAQGKLVRVARGRIFDVAVDVRLGSPRFGAWVGTEIDGDTHRQVWIPPGFAHGFCVLSDEAEVVYKCTAYYDPAAETGVRWNDPALDIAWPDVGPYALSAKDEAQPLLAELPRDRLPVHAGTP</sequence>
<dbReference type="EC" id="5.1.3.13" evidence="3 7"/>
<name>A0A4Q7NLJ3_9BURK</name>
<dbReference type="GO" id="GO:0019305">
    <property type="term" value="P:dTDP-rhamnose biosynthetic process"/>
    <property type="evidence" value="ECO:0007669"/>
    <property type="project" value="UniProtKB-UniRule"/>
</dbReference>
<dbReference type="GO" id="GO:0005829">
    <property type="term" value="C:cytosol"/>
    <property type="evidence" value="ECO:0007669"/>
    <property type="project" value="TreeGrafter"/>
</dbReference>
<dbReference type="Pfam" id="PF00908">
    <property type="entry name" value="dTDP_sugar_isom"/>
    <property type="match status" value="1"/>
</dbReference>
<feature type="active site" description="Proton donor" evidence="5">
    <location>
        <position position="130"/>
    </location>
</feature>
<dbReference type="PANTHER" id="PTHR21047:SF2">
    <property type="entry name" value="THYMIDINE DIPHOSPHO-4-KETO-RHAMNOSE 3,5-EPIMERASE"/>
    <property type="match status" value="1"/>
</dbReference>
<comment type="catalytic activity">
    <reaction evidence="1 7">
        <text>dTDP-4-dehydro-6-deoxy-alpha-D-glucose = dTDP-4-dehydro-beta-L-rhamnose</text>
        <dbReference type="Rhea" id="RHEA:16969"/>
        <dbReference type="ChEBI" id="CHEBI:57649"/>
        <dbReference type="ChEBI" id="CHEBI:62830"/>
        <dbReference type="EC" id="5.1.3.13"/>
    </reaction>
</comment>
<evidence type="ECO:0000256" key="5">
    <source>
        <dbReference type="PIRSR" id="PIRSR600888-1"/>
    </source>
</evidence>
<dbReference type="AlphaFoldDB" id="A0A4Q7NLJ3"/>
<evidence type="ECO:0000256" key="2">
    <source>
        <dbReference type="ARBA" id="ARBA00001997"/>
    </source>
</evidence>
<reference evidence="8 9" key="1">
    <citation type="submission" date="2019-02" db="EMBL/GenBank/DDBJ databases">
        <title>Genomic Encyclopedia of Type Strains, Phase IV (KMG-IV): sequencing the most valuable type-strain genomes for metagenomic binning, comparative biology and taxonomic classification.</title>
        <authorList>
            <person name="Goeker M."/>
        </authorList>
    </citation>
    <scope>NUCLEOTIDE SEQUENCE [LARGE SCALE GENOMIC DNA]</scope>
    <source>
        <strain evidence="8 9">K24</strain>
    </source>
</reference>
<comment type="pathway">
    <text evidence="7">Carbohydrate biosynthesis; dTDP-L-rhamnose biosynthesis.</text>
</comment>
<dbReference type="InterPro" id="IPR011051">
    <property type="entry name" value="RmlC_Cupin_sf"/>
</dbReference>
<evidence type="ECO:0000256" key="3">
    <source>
        <dbReference type="ARBA" id="ARBA00012098"/>
    </source>
</evidence>
<evidence type="ECO:0000313" key="8">
    <source>
        <dbReference type="EMBL" id="RZS85959.1"/>
    </source>
</evidence>
<dbReference type="UniPathway" id="UPA00124"/>
<feature type="active site" description="Proton acceptor" evidence="5">
    <location>
        <position position="61"/>
    </location>
</feature>
<dbReference type="NCBIfam" id="TIGR01221">
    <property type="entry name" value="rmlC"/>
    <property type="match status" value="1"/>
</dbReference>
<accession>A0A4Q7NLJ3</accession>
<comment type="subunit">
    <text evidence="7">Homodimer.</text>
</comment>
<evidence type="ECO:0000256" key="7">
    <source>
        <dbReference type="RuleBase" id="RU364069"/>
    </source>
</evidence>
<comment type="function">
    <text evidence="2 7">Catalyzes the epimerization of the C3' and C5'positions of dTDP-6-deoxy-D-xylo-4-hexulose, forming dTDP-6-deoxy-L-lyxo-4-hexulose.</text>
</comment>
<comment type="similarity">
    <text evidence="7">Belongs to the dTDP-4-dehydrorhamnose 3,5-epimerase family.</text>
</comment>
<evidence type="ECO:0000313" key="9">
    <source>
        <dbReference type="Proteomes" id="UP000292445"/>
    </source>
</evidence>
<feature type="site" description="Participates in a stacking interaction with the thymidine ring of dTDP-4-oxo-6-deoxyglucose" evidence="6">
    <location>
        <position position="136"/>
    </location>
</feature>
<dbReference type="InterPro" id="IPR014710">
    <property type="entry name" value="RmlC-like_jellyroll"/>
</dbReference>
<dbReference type="CDD" id="cd00438">
    <property type="entry name" value="cupin_RmlC"/>
    <property type="match status" value="1"/>
</dbReference>
<dbReference type="SUPFAM" id="SSF51182">
    <property type="entry name" value="RmlC-like cupins"/>
    <property type="match status" value="1"/>
</dbReference>
<protein>
    <recommendedName>
        <fullName evidence="4 7">dTDP-4-dehydrorhamnose 3,5-epimerase</fullName>
        <ecNumber evidence="3 7">5.1.3.13</ecNumber>
    </recommendedName>
    <alternativeName>
        <fullName evidence="7">Thymidine diphospho-4-keto-rhamnose 3,5-epimerase</fullName>
    </alternativeName>
</protein>
<evidence type="ECO:0000256" key="1">
    <source>
        <dbReference type="ARBA" id="ARBA00001298"/>
    </source>
</evidence>
<evidence type="ECO:0000256" key="6">
    <source>
        <dbReference type="PIRSR" id="PIRSR600888-3"/>
    </source>
</evidence>
<organism evidence="8 9">
    <name type="scientific">Pigmentiphaga kullae</name>
    <dbReference type="NCBI Taxonomy" id="151784"/>
    <lineage>
        <taxon>Bacteria</taxon>
        <taxon>Pseudomonadati</taxon>
        <taxon>Pseudomonadota</taxon>
        <taxon>Betaproteobacteria</taxon>
        <taxon>Burkholderiales</taxon>
        <taxon>Alcaligenaceae</taxon>
        <taxon>Pigmentiphaga</taxon>
    </lineage>
</organism>
<proteinExistence type="inferred from homology"/>
<keyword evidence="7" id="KW-0413">Isomerase</keyword>
<evidence type="ECO:0000256" key="4">
    <source>
        <dbReference type="ARBA" id="ARBA00019595"/>
    </source>
</evidence>
<dbReference type="GO" id="GO:0000271">
    <property type="term" value="P:polysaccharide biosynthetic process"/>
    <property type="evidence" value="ECO:0007669"/>
    <property type="project" value="TreeGrafter"/>
</dbReference>
<dbReference type="InterPro" id="IPR000888">
    <property type="entry name" value="RmlC-like"/>
</dbReference>
<keyword evidence="9" id="KW-1185">Reference proteome</keyword>
<dbReference type="PANTHER" id="PTHR21047">
    <property type="entry name" value="DTDP-6-DEOXY-D-GLUCOSE-3,5 EPIMERASE"/>
    <property type="match status" value="1"/>
</dbReference>
<dbReference type="GO" id="GO:0008830">
    <property type="term" value="F:dTDP-4-dehydrorhamnose 3,5-epimerase activity"/>
    <property type="evidence" value="ECO:0007669"/>
    <property type="project" value="UniProtKB-UniRule"/>
</dbReference>
<comment type="caution">
    <text evidence="8">The sequence shown here is derived from an EMBL/GenBank/DDBJ whole genome shotgun (WGS) entry which is preliminary data.</text>
</comment>
<dbReference type="EMBL" id="SGXC01000001">
    <property type="protein sequence ID" value="RZS85959.1"/>
    <property type="molecule type" value="Genomic_DNA"/>
</dbReference>
<dbReference type="Gene3D" id="2.60.120.10">
    <property type="entry name" value="Jelly Rolls"/>
    <property type="match status" value="1"/>
</dbReference>
<dbReference type="Proteomes" id="UP000292445">
    <property type="component" value="Unassembled WGS sequence"/>
</dbReference>
<gene>
    <name evidence="8" type="ORF">EV675_1989</name>
</gene>